<proteinExistence type="predicted"/>
<evidence type="ECO:0000313" key="2">
    <source>
        <dbReference type="EMBL" id="KAJ1104422.1"/>
    </source>
</evidence>
<dbReference type="AlphaFoldDB" id="A0AAV7MM30"/>
<dbReference type="EMBL" id="JANPWB010000013">
    <property type="protein sequence ID" value="KAJ1104422.1"/>
    <property type="molecule type" value="Genomic_DNA"/>
</dbReference>
<organism evidence="2 3">
    <name type="scientific">Pleurodeles waltl</name>
    <name type="common">Iberian ribbed newt</name>
    <dbReference type="NCBI Taxonomy" id="8319"/>
    <lineage>
        <taxon>Eukaryota</taxon>
        <taxon>Metazoa</taxon>
        <taxon>Chordata</taxon>
        <taxon>Craniata</taxon>
        <taxon>Vertebrata</taxon>
        <taxon>Euteleostomi</taxon>
        <taxon>Amphibia</taxon>
        <taxon>Batrachia</taxon>
        <taxon>Caudata</taxon>
        <taxon>Salamandroidea</taxon>
        <taxon>Salamandridae</taxon>
        <taxon>Pleurodelinae</taxon>
        <taxon>Pleurodeles</taxon>
    </lineage>
</organism>
<gene>
    <name evidence="2" type="ORF">NDU88_001834</name>
</gene>
<dbReference type="Proteomes" id="UP001066276">
    <property type="component" value="Chromosome 9"/>
</dbReference>
<accession>A0AAV7MM30</accession>
<protein>
    <submittedName>
        <fullName evidence="2">Uncharacterized protein</fullName>
    </submittedName>
</protein>
<sequence length="203" mass="22030">MAADKGSKATKNRRWDSGKPCRVPQGIVTGFEGNHPQRIDIKDSVQTSTVSNQCLANMDQFGIKTNVAKLKIMSLELKMKSIKVHSTCLLSVTKPGHGSGVSSKNNYYESEPEERWHETPTAADEDIPGQVQACHVGYLGLLWLEALGTQEVACRGPAPDNLCLPRMATTSSTHLWALGWGGTMICAARPLPHGCSNPGSWLM</sequence>
<evidence type="ECO:0000313" key="3">
    <source>
        <dbReference type="Proteomes" id="UP001066276"/>
    </source>
</evidence>
<name>A0AAV7MM30_PLEWA</name>
<feature type="region of interest" description="Disordered" evidence="1">
    <location>
        <begin position="1"/>
        <end position="22"/>
    </location>
</feature>
<reference evidence="2" key="1">
    <citation type="journal article" date="2022" name="bioRxiv">
        <title>Sequencing and chromosome-scale assembly of the giantPleurodeles waltlgenome.</title>
        <authorList>
            <person name="Brown T."/>
            <person name="Elewa A."/>
            <person name="Iarovenko S."/>
            <person name="Subramanian E."/>
            <person name="Araus A.J."/>
            <person name="Petzold A."/>
            <person name="Susuki M."/>
            <person name="Suzuki K.-i.T."/>
            <person name="Hayashi T."/>
            <person name="Toyoda A."/>
            <person name="Oliveira C."/>
            <person name="Osipova E."/>
            <person name="Leigh N.D."/>
            <person name="Simon A."/>
            <person name="Yun M.H."/>
        </authorList>
    </citation>
    <scope>NUCLEOTIDE SEQUENCE</scope>
    <source>
        <strain evidence="2">20211129_DDA</strain>
        <tissue evidence="2">Liver</tissue>
    </source>
</reference>
<keyword evidence="3" id="KW-1185">Reference proteome</keyword>
<comment type="caution">
    <text evidence="2">The sequence shown here is derived from an EMBL/GenBank/DDBJ whole genome shotgun (WGS) entry which is preliminary data.</text>
</comment>
<evidence type="ECO:0000256" key="1">
    <source>
        <dbReference type="SAM" id="MobiDB-lite"/>
    </source>
</evidence>